<dbReference type="Proteomes" id="UP000307507">
    <property type="component" value="Unassembled WGS sequence"/>
</dbReference>
<keyword evidence="6" id="KW-1185">Reference proteome</keyword>
<dbReference type="Gene3D" id="1.10.357.10">
    <property type="entry name" value="Tetracycline Repressor, domain 2"/>
    <property type="match status" value="1"/>
</dbReference>
<dbReference type="InterPro" id="IPR009057">
    <property type="entry name" value="Homeodomain-like_sf"/>
</dbReference>
<dbReference type="GO" id="GO:0003677">
    <property type="term" value="F:DNA binding"/>
    <property type="evidence" value="ECO:0007669"/>
    <property type="project" value="UniProtKB-UniRule"/>
</dbReference>
<accession>A0A4S4A4V1</accession>
<evidence type="ECO:0000313" key="6">
    <source>
        <dbReference type="Proteomes" id="UP000307507"/>
    </source>
</evidence>
<organism evidence="5 6">
    <name type="scientific">Flavobacterium supellecticarium</name>
    <dbReference type="NCBI Taxonomy" id="2565924"/>
    <lineage>
        <taxon>Bacteria</taxon>
        <taxon>Pseudomonadati</taxon>
        <taxon>Bacteroidota</taxon>
        <taxon>Flavobacteriia</taxon>
        <taxon>Flavobacteriales</taxon>
        <taxon>Flavobacteriaceae</taxon>
        <taxon>Flavobacterium</taxon>
    </lineage>
</organism>
<dbReference type="EMBL" id="SSNZ01000001">
    <property type="protein sequence ID" value="THF53484.1"/>
    <property type="molecule type" value="Genomic_DNA"/>
</dbReference>
<proteinExistence type="predicted"/>
<dbReference type="AlphaFoldDB" id="A0A4S4A4V1"/>
<comment type="caution">
    <text evidence="5">The sequence shown here is derived from an EMBL/GenBank/DDBJ whole genome shotgun (WGS) entry which is preliminary data.</text>
</comment>
<protein>
    <submittedName>
        <fullName evidence="5">TetR/AcrR family transcriptional regulator</fullName>
    </submittedName>
</protein>
<dbReference type="PROSITE" id="PS50977">
    <property type="entry name" value="HTH_TETR_2"/>
    <property type="match status" value="1"/>
</dbReference>
<feature type="region of interest" description="Disordered" evidence="3">
    <location>
        <begin position="1"/>
        <end position="26"/>
    </location>
</feature>
<sequence length="231" mass="25922">MTIMKDKEQPEESQPKKRKVSQGPIKEKARTMQKLVDAVGIVLRSEGYTGLTIAKIAAAAGLDRKLIYAYFGDVNNLIETYIRKRDYWANSYDDEIVPDIITQNHVSVTDGQHFLQGHFNAFLEDVEMQKMILWELSEVNPLLIEIAELREKVGEELFKYSDPYFEGTGVNMRAITAVMIGGIYYLSLHAKTNGVTICGIDVNQPDGKQAILDALAQIVAFGYEAAEKAKK</sequence>
<feature type="domain" description="HTH tetR-type" evidence="4">
    <location>
        <begin position="29"/>
        <end position="89"/>
    </location>
</feature>
<evidence type="ECO:0000259" key="4">
    <source>
        <dbReference type="PROSITE" id="PS50977"/>
    </source>
</evidence>
<feature type="compositionally biased region" description="Basic and acidic residues" evidence="3">
    <location>
        <begin position="1"/>
        <end position="15"/>
    </location>
</feature>
<evidence type="ECO:0000256" key="1">
    <source>
        <dbReference type="ARBA" id="ARBA00023125"/>
    </source>
</evidence>
<name>A0A4S4A4V1_9FLAO</name>
<evidence type="ECO:0000256" key="2">
    <source>
        <dbReference type="PROSITE-ProRule" id="PRU00335"/>
    </source>
</evidence>
<dbReference type="Pfam" id="PF00440">
    <property type="entry name" value="TetR_N"/>
    <property type="match status" value="1"/>
</dbReference>
<keyword evidence="1 2" id="KW-0238">DNA-binding</keyword>
<evidence type="ECO:0000256" key="3">
    <source>
        <dbReference type="SAM" id="MobiDB-lite"/>
    </source>
</evidence>
<dbReference type="InterPro" id="IPR001647">
    <property type="entry name" value="HTH_TetR"/>
</dbReference>
<dbReference type="OrthoDB" id="836882at2"/>
<feature type="DNA-binding region" description="H-T-H motif" evidence="2">
    <location>
        <begin position="52"/>
        <end position="71"/>
    </location>
</feature>
<reference evidence="5 6" key="1">
    <citation type="submission" date="2019-04" db="EMBL/GenBank/DDBJ databases">
        <title>Flavobacterium sp. nov. isolated from construction timber.</title>
        <authorList>
            <person name="Lin S.-Y."/>
            <person name="Chang C.-T."/>
            <person name="Young C.-C."/>
        </authorList>
    </citation>
    <scope>NUCLEOTIDE SEQUENCE [LARGE SCALE GENOMIC DNA]</scope>
    <source>
        <strain evidence="5 6">CC-CTC003</strain>
    </source>
</reference>
<dbReference type="SUPFAM" id="SSF46689">
    <property type="entry name" value="Homeodomain-like"/>
    <property type="match status" value="1"/>
</dbReference>
<gene>
    <name evidence="5" type="ORF">E6C50_04590</name>
</gene>
<evidence type="ECO:0000313" key="5">
    <source>
        <dbReference type="EMBL" id="THF53484.1"/>
    </source>
</evidence>